<dbReference type="Gene3D" id="3.90.1570.10">
    <property type="entry name" value="tt1808, chain A"/>
    <property type="match status" value="1"/>
</dbReference>
<dbReference type="InterPro" id="IPR012296">
    <property type="entry name" value="Nuclease_put_TT1808"/>
</dbReference>
<dbReference type="PANTHER" id="PTHR36558:SF1">
    <property type="entry name" value="RESTRICTION ENDONUCLEASE DOMAIN-CONTAINING PROTEIN-RELATED"/>
    <property type="match status" value="1"/>
</dbReference>
<proteinExistence type="predicted"/>
<dbReference type="Pfam" id="PF05685">
    <property type="entry name" value="Uma2"/>
    <property type="match status" value="1"/>
</dbReference>
<reference evidence="3" key="1">
    <citation type="submission" date="2017-02" db="EMBL/GenBank/DDBJ databases">
        <authorList>
            <person name="Daims H."/>
        </authorList>
    </citation>
    <scope>NUCLEOTIDE SEQUENCE [LARGE SCALE GENOMIC DNA]</scope>
</reference>
<keyword evidence="3" id="KW-1185">Reference proteome</keyword>
<dbReference type="SUPFAM" id="SSF52980">
    <property type="entry name" value="Restriction endonuclease-like"/>
    <property type="match status" value="1"/>
</dbReference>
<accession>A0A1R4H7E1</accession>
<protein>
    <recommendedName>
        <fullName evidence="1">Putative restriction endonuclease domain-containing protein</fullName>
    </recommendedName>
</protein>
<dbReference type="PANTHER" id="PTHR36558">
    <property type="entry name" value="GLR1098 PROTEIN"/>
    <property type="match status" value="1"/>
</dbReference>
<dbReference type="RefSeq" id="WP_087143234.1">
    <property type="nucleotide sequence ID" value="NZ_FUKI01000098.1"/>
</dbReference>
<dbReference type="InterPro" id="IPR011335">
    <property type="entry name" value="Restrct_endonuc-II-like"/>
</dbReference>
<organism evidence="2 3">
    <name type="scientific">Crenothrix polyspora</name>
    <dbReference type="NCBI Taxonomy" id="360316"/>
    <lineage>
        <taxon>Bacteria</taxon>
        <taxon>Pseudomonadati</taxon>
        <taxon>Pseudomonadota</taxon>
        <taxon>Gammaproteobacteria</taxon>
        <taxon>Methylococcales</taxon>
        <taxon>Crenotrichaceae</taxon>
        <taxon>Crenothrix</taxon>
    </lineage>
</organism>
<name>A0A1R4H7E1_9GAMM</name>
<evidence type="ECO:0000259" key="1">
    <source>
        <dbReference type="Pfam" id="PF05685"/>
    </source>
</evidence>
<dbReference type="Proteomes" id="UP000195667">
    <property type="component" value="Unassembled WGS sequence"/>
</dbReference>
<dbReference type="EMBL" id="FUKI01000098">
    <property type="protein sequence ID" value="SJM92077.1"/>
    <property type="molecule type" value="Genomic_DNA"/>
</dbReference>
<dbReference type="InterPro" id="IPR008538">
    <property type="entry name" value="Uma2"/>
</dbReference>
<evidence type="ECO:0000313" key="2">
    <source>
        <dbReference type="EMBL" id="SJM92077.1"/>
    </source>
</evidence>
<sequence length="198" mass="22545">MSTVFKKIHCTAEEYLTLERNTLYKSEFHDGEIFAMTGASRTHNLIAFNIARELGLQLKNRPCEAYIADMRVKAAKARSYHYPDIAIVCGTPEFEDAHVDTLLNPTLLIEVLSPSTEAYDRGGKFAHYRKIASLCEYVLVTQDQFSVERYVRQGDVWILTEAVDIEATVTLESIGCSLKLREVYDKVLDEVDQNLEIE</sequence>
<gene>
    <name evidence="2" type="ORF">CRENPOLYSF1_240024</name>
</gene>
<dbReference type="OrthoDB" id="26750at2"/>
<evidence type="ECO:0000313" key="3">
    <source>
        <dbReference type="Proteomes" id="UP000195667"/>
    </source>
</evidence>
<dbReference type="AlphaFoldDB" id="A0A1R4H7E1"/>
<dbReference type="CDD" id="cd06260">
    <property type="entry name" value="DUF820-like"/>
    <property type="match status" value="1"/>
</dbReference>
<feature type="domain" description="Putative restriction endonuclease" evidence="1">
    <location>
        <begin position="13"/>
        <end position="174"/>
    </location>
</feature>